<name>A0A0C3PM73_PISTI</name>
<dbReference type="InParanoid" id="A0A0C3PM73"/>
<gene>
    <name evidence="1" type="ORF">M404DRAFT_995864</name>
</gene>
<proteinExistence type="predicted"/>
<evidence type="ECO:0000313" key="2">
    <source>
        <dbReference type="Proteomes" id="UP000054217"/>
    </source>
</evidence>
<evidence type="ECO:0000313" key="1">
    <source>
        <dbReference type="EMBL" id="KIO09876.1"/>
    </source>
</evidence>
<dbReference type="Proteomes" id="UP000054217">
    <property type="component" value="Unassembled WGS sequence"/>
</dbReference>
<dbReference type="EMBL" id="KN831953">
    <property type="protein sequence ID" value="KIO09876.1"/>
    <property type="molecule type" value="Genomic_DNA"/>
</dbReference>
<protein>
    <submittedName>
        <fullName evidence="1">Uncharacterized protein</fullName>
    </submittedName>
</protein>
<dbReference type="HOGENOM" id="CLU_2387048_0_0_1"/>
<sequence length="94" mass="10747">MVSKIPQADQMGRPLCVLEKHSPPQYFVLSKSLDFCASSHLYSRLRFATVITKALRALPAAVGKSTQQNFIYVGWFGQLWYVWSQQDVRAKILQ</sequence>
<reference evidence="1 2" key="1">
    <citation type="submission" date="2014-04" db="EMBL/GenBank/DDBJ databases">
        <authorList>
            <consortium name="DOE Joint Genome Institute"/>
            <person name="Kuo A."/>
            <person name="Kohler A."/>
            <person name="Costa M.D."/>
            <person name="Nagy L.G."/>
            <person name="Floudas D."/>
            <person name="Copeland A."/>
            <person name="Barry K.W."/>
            <person name="Cichocki N."/>
            <person name="Veneault-Fourrey C."/>
            <person name="LaButti K."/>
            <person name="Lindquist E.A."/>
            <person name="Lipzen A."/>
            <person name="Lundell T."/>
            <person name="Morin E."/>
            <person name="Murat C."/>
            <person name="Sun H."/>
            <person name="Tunlid A."/>
            <person name="Henrissat B."/>
            <person name="Grigoriev I.V."/>
            <person name="Hibbett D.S."/>
            <person name="Martin F."/>
            <person name="Nordberg H.P."/>
            <person name="Cantor M.N."/>
            <person name="Hua S.X."/>
        </authorList>
    </citation>
    <scope>NUCLEOTIDE SEQUENCE [LARGE SCALE GENOMIC DNA]</scope>
    <source>
        <strain evidence="1 2">Marx 270</strain>
    </source>
</reference>
<accession>A0A0C3PM73</accession>
<organism evidence="1 2">
    <name type="scientific">Pisolithus tinctorius Marx 270</name>
    <dbReference type="NCBI Taxonomy" id="870435"/>
    <lineage>
        <taxon>Eukaryota</taxon>
        <taxon>Fungi</taxon>
        <taxon>Dikarya</taxon>
        <taxon>Basidiomycota</taxon>
        <taxon>Agaricomycotina</taxon>
        <taxon>Agaricomycetes</taxon>
        <taxon>Agaricomycetidae</taxon>
        <taxon>Boletales</taxon>
        <taxon>Sclerodermatineae</taxon>
        <taxon>Pisolithaceae</taxon>
        <taxon>Pisolithus</taxon>
    </lineage>
</organism>
<reference evidence="2" key="2">
    <citation type="submission" date="2015-01" db="EMBL/GenBank/DDBJ databases">
        <title>Evolutionary Origins and Diversification of the Mycorrhizal Mutualists.</title>
        <authorList>
            <consortium name="DOE Joint Genome Institute"/>
            <consortium name="Mycorrhizal Genomics Consortium"/>
            <person name="Kohler A."/>
            <person name="Kuo A."/>
            <person name="Nagy L.G."/>
            <person name="Floudas D."/>
            <person name="Copeland A."/>
            <person name="Barry K.W."/>
            <person name="Cichocki N."/>
            <person name="Veneault-Fourrey C."/>
            <person name="LaButti K."/>
            <person name="Lindquist E.A."/>
            <person name="Lipzen A."/>
            <person name="Lundell T."/>
            <person name="Morin E."/>
            <person name="Murat C."/>
            <person name="Riley R."/>
            <person name="Ohm R."/>
            <person name="Sun H."/>
            <person name="Tunlid A."/>
            <person name="Henrissat B."/>
            <person name="Grigoriev I.V."/>
            <person name="Hibbett D.S."/>
            <person name="Martin F."/>
        </authorList>
    </citation>
    <scope>NUCLEOTIDE SEQUENCE [LARGE SCALE GENOMIC DNA]</scope>
    <source>
        <strain evidence="2">Marx 270</strain>
    </source>
</reference>
<keyword evidence="2" id="KW-1185">Reference proteome</keyword>
<dbReference type="AlphaFoldDB" id="A0A0C3PM73"/>